<dbReference type="OrthoDB" id="6028159at2"/>
<keyword evidence="1" id="KW-0812">Transmembrane</keyword>
<dbReference type="NCBIfam" id="NF041635">
    <property type="entry name" value="STM3941_fam"/>
    <property type="match status" value="1"/>
</dbReference>
<keyword evidence="3" id="KW-1185">Reference proteome</keyword>
<protein>
    <submittedName>
        <fullName evidence="2">Uncharacterized protein</fullName>
    </submittedName>
</protein>
<reference evidence="2 3" key="1">
    <citation type="submission" date="2019-01" db="EMBL/GenBank/DDBJ databases">
        <title>Mucilaginibacter antarcticum sp. nov., isolated from antarctic soil.</title>
        <authorList>
            <person name="Yan Y.-Q."/>
            <person name="Du Z.-J."/>
        </authorList>
    </citation>
    <scope>NUCLEOTIDE SEQUENCE [LARGE SCALE GENOMIC DNA]</scope>
    <source>
        <strain evidence="2 3">F01003</strain>
    </source>
</reference>
<feature type="transmembrane region" description="Helical" evidence="1">
    <location>
        <begin position="20"/>
        <end position="39"/>
    </location>
</feature>
<evidence type="ECO:0000313" key="3">
    <source>
        <dbReference type="Proteomes" id="UP000286701"/>
    </source>
</evidence>
<name>A0A444MIN5_9SPHI</name>
<gene>
    <name evidence="2" type="ORF">EPL05_20450</name>
</gene>
<evidence type="ECO:0000256" key="1">
    <source>
        <dbReference type="SAM" id="Phobius"/>
    </source>
</evidence>
<comment type="caution">
    <text evidence="2">The sequence shown here is derived from an EMBL/GenBank/DDBJ whole genome shotgun (WGS) entry which is preliminary data.</text>
</comment>
<keyword evidence="1" id="KW-1133">Transmembrane helix</keyword>
<dbReference type="InterPro" id="IPR048136">
    <property type="entry name" value="STM3941-like"/>
</dbReference>
<feature type="transmembrane region" description="Helical" evidence="1">
    <location>
        <begin position="51"/>
        <end position="74"/>
    </location>
</feature>
<accession>A0A444MIN5</accession>
<dbReference type="Proteomes" id="UP000286701">
    <property type="component" value="Unassembled WGS sequence"/>
</dbReference>
<dbReference type="RefSeq" id="WP_128535859.1">
    <property type="nucleotide sequence ID" value="NZ_SBIW01000012.1"/>
</dbReference>
<sequence length="187" mass="21199">MVTNLQLTATVEISLSKQKMLLMAAGSLAFVAAGFWFITHPGIRLFGNKPYPVFTYLIGFAAVAFFGFCAFCLIKKLFDTKPGLVVNEEGIIDNCSGFSFGFIPWADIEDIYVIEIGRQKLIIVLVNNPEVYINRQTNPLMKKMAAMNYRSYKTPVSITANTLQYDFEELYVLLRAHVEKLNFNRNE</sequence>
<organism evidence="2 3">
    <name type="scientific">Mucilaginibacter gilvus</name>
    <dbReference type="NCBI Taxonomy" id="2305909"/>
    <lineage>
        <taxon>Bacteria</taxon>
        <taxon>Pseudomonadati</taxon>
        <taxon>Bacteroidota</taxon>
        <taxon>Sphingobacteriia</taxon>
        <taxon>Sphingobacteriales</taxon>
        <taxon>Sphingobacteriaceae</taxon>
        <taxon>Mucilaginibacter</taxon>
    </lineage>
</organism>
<evidence type="ECO:0000313" key="2">
    <source>
        <dbReference type="EMBL" id="RWY47964.1"/>
    </source>
</evidence>
<dbReference type="EMBL" id="SBIW01000012">
    <property type="protein sequence ID" value="RWY47964.1"/>
    <property type="molecule type" value="Genomic_DNA"/>
</dbReference>
<keyword evidence="1" id="KW-0472">Membrane</keyword>
<proteinExistence type="predicted"/>
<dbReference type="AlphaFoldDB" id="A0A444MIN5"/>